<dbReference type="Pfam" id="PF00583">
    <property type="entry name" value="Acetyltransf_1"/>
    <property type="match status" value="1"/>
</dbReference>
<keyword evidence="5" id="KW-1185">Reference proteome</keyword>
<gene>
    <name evidence="4" type="ORF">ACFOX0_08025</name>
</gene>
<dbReference type="PANTHER" id="PTHR43877:SF2">
    <property type="entry name" value="AMINOALKYLPHOSPHONATE N-ACETYLTRANSFERASE-RELATED"/>
    <property type="match status" value="1"/>
</dbReference>
<comment type="caution">
    <text evidence="4">The sequence shown here is derived from an EMBL/GenBank/DDBJ whole genome shotgun (WGS) entry which is preliminary data.</text>
</comment>
<dbReference type="Gene3D" id="3.40.630.30">
    <property type="match status" value="1"/>
</dbReference>
<keyword evidence="1 4" id="KW-0808">Transferase</keyword>
<organism evidence="4 5">
    <name type="scientific">Micromonospora zhanjiangensis</name>
    <dbReference type="NCBI Taxonomy" id="1522057"/>
    <lineage>
        <taxon>Bacteria</taxon>
        <taxon>Bacillati</taxon>
        <taxon>Actinomycetota</taxon>
        <taxon>Actinomycetes</taxon>
        <taxon>Micromonosporales</taxon>
        <taxon>Micromonosporaceae</taxon>
        <taxon>Micromonospora</taxon>
    </lineage>
</organism>
<dbReference type="InterPro" id="IPR050832">
    <property type="entry name" value="Bact_Acetyltransf"/>
</dbReference>
<dbReference type="EC" id="2.3.-.-" evidence="4"/>
<dbReference type="PROSITE" id="PS51186">
    <property type="entry name" value="GNAT"/>
    <property type="match status" value="1"/>
</dbReference>
<evidence type="ECO:0000256" key="1">
    <source>
        <dbReference type="ARBA" id="ARBA00022679"/>
    </source>
</evidence>
<keyword evidence="2 4" id="KW-0012">Acyltransferase</keyword>
<evidence type="ECO:0000313" key="4">
    <source>
        <dbReference type="EMBL" id="MFC4105882.1"/>
    </source>
</evidence>
<dbReference type="EMBL" id="JBHSBN010000004">
    <property type="protein sequence ID" value="MFC4105882.1"/>
    <property type="molecule type" value="Genomic_DNA"/>
</dbReference>
<accession>A0ABV8KIF8</accession>
<dbReference type="InterPro" id="IPR000182">
    <property type="entry name" value="GNAT_dom"/>
</dbReference>
<dbReference type="SUPFAM" id="SSF55729">
    <property type="entry name" value="Acyl-CoA N-acyltransferases (Nat)"/>
    <property type="match status" value="1"/>
</dbReference>
<evidence type="ECO:0000259" key="3">
    <source>
        <dbReference type="PROSITE" id="PS51186"/>
    </source>
</evidence>
<reference evidence="5" key="1">
    <citation type="journal article" date="2019" name="Int. J. Syst. Evol. Microbiol.">
        <title>The Global Catalogue of Microorganisms (GCM) 10K type strain sequencing project: providing services to taxonomists for standard genome sequencing and annotation.</title>
        <authorList>
            <consortium name="The Broad Institute Genomics Platform"/>
            <consortium name="The Broad Institute Genome Sequencing Center for Infectious Disease"/>
            <person name="Wu L."/>
            <person name="Ma J."/>
        </authorList>
    </citation>
    <scope>NUCLEOTIDE SEQUENCE [LARGE SCALE GENOMIC DNA]</scope>
    <source>
        <strain evidence="5">2902at01</strain>
    </source>
</reference>
<dbReference type="CDD" id="cd04301">
    <property type="entry name" value="NAT_SF"/>
    <property type="match status" value="1"/>
</dbReference>
<sequence>MHTSAGPHPPTIEFAVARPDSAPARAILRTYYVDIVGRYHGRSATDAEVESAMGDAPSHDLVPPTGEFLLARLDGTVVGCAGLRLLPAGVGELTRVFLAPAARGRGLAARLVRRVEQRAAGLGVRTLRMDTRADLIEARRLYARLGYREVEPFNDDPYADHFFAKELAGA</sequence>
<evidence type="ECO:0000256" key="2">
    <source>
        <dbReference type="ARBA" id="ARBA00023315"/>
    </source>
</evidence>
<dbReference type="GO" id="GO:0016746">
    <property type="term" value="F:acyltransferase activity"/>
    <property type="evidence" value="ECO:0007669"/>
    <property type="project" value="UniProtKB-KW"/>
</dbReference>
<dbReference type="RefSeq" id="WP_377543209.1">
    <property type="nucleotide sequence ID" value="NZ_JBHSBN010000004.1"/>
</dbReference>
<dbReference type="InterPro" id="IPR016181">
    <property type="entry name" value="Acyl_CoA_acyltransferase"/>
</dbReference>
<protein>
    <submittedName>
        <fullName evidence="4">GNAT family N-acetyltransferase</fullName>
        <ecNumber evidence="4">2.3.-.-</ecNumber>
    </submittedName>
</protein>
<dbReference type="Proteomes" id="UP001595868">
    <property type="component" value="Unassembled WGS sequence"/>
</dbReference>
<dbReference type="PANTHER" id="PTHR43877">
    <property type="entry name" value="AMINOALKYLPHOSPHONATE N-ACETYLTRANSFERASE-RELATED-RELATED"/>
    <property type="match status" value="1"/>
</dbReference>
<feature type="domain" description="N-acetyltransferase" evidence="3">
    <location>
        <begin position="12"/>
        <end position="169"/>
    </location>
</feature>
<proteinExistence type="predicted"/>
<evidence type="ECO:0000313" key="5">
    <source>
        <dbReference type="Proteomes" id="UP001595868"/>
    </source>
</evidence>
<name>A0ABV8KIF8_9ACTN</name>